<gene>
    <name evidence="1" type="ORF">BN1232_05905</name>
</gene>
<sequence length="269" mass="29725">MSSSMVEFSDILFEVKDAVARITINRPEKLNAFTPHTLRELTTAVRRAGEDGDVGVIVLTGAGERAFCAGGDVSVEDESTFKAGDDSFDELVKQLYRAFRECLKPVIARVDGYAIGGGHHMAYACDFTIASDRSVLGQNGPRVASPAEGWLVSYLWTVVGMKRAKEIWMLCRRYSAKQALDWGLINACVPPEDLDAEVARWCNELLALSPTVLKLLKKSFDDSVAPMREAQDRFSILNQVNPGFFASGEQTEGADAFMNKRKPDFSAWR</sequence>
<organism evidence="1 2">
    <name type="scientific">Mycobacterium lentiflavum</name>
    <dbReference type="NCBI Taxonomy" id="141349"/>
    <lineage>
        <taxon>Bacteria</taxon>
        <taxon>Bacillati</taxon>
        <taxon>Actinomycetota</taxon>
        <taxon>Actinomycetes</taxon>
        <taxon>Mycobacteriales</taxon>
        <taxon>Mycobacteriaceae</taxon>
        <taxon>Mycobacterium</taxon>
        <taxon>Mycobacterium simiae complex</taxon>
    </lineage>
</organism>
<dbReference type="PANTHER" id="PTHR43113">
    <property type="entry name" value="NUCLEOSIDE-DIPHOSPHATE-SUGAR EPIMERASE"/>
    <property type="match status" value="1"/>
</dbReference>
<dbReference type="InterPro" id="IPR001753">
    <property type="entry name" value="Enoyl-CoA_hydra/iso"/>
</dbReference>
<dbReference type="STRING" id="141349.BN1232_05905"/>
<proteinExistence type="predicted"/>
<dbReference type="EMBL" id="CTEE01000002">
    <property type="protein sequence ID" value="CQD23874.1"/>
    <property type="molecule type" value="Genomic_DNA"/>
</dbReference>
<protein>
    <submittedName>
        <fullName evidence="1">Carnitinyl-CoA dehydratase</fullName>
    </submittedName>
</protein>
<dbReference type="AlphaFoldDB" id="A0A0E4CR34"/>
<name>A0A0E4CR34_MYCLN</name>
<dbReference type="Gene3D" id="3.90.226.10">
    <property type="entry name" value="2-enoyl-CoA Hydratase, Chain A, domain 1"/>
    <property type="match status" value="1"/>
</dbReference>
<evidence type="ECO:0000313" key="2">
    <source>
        <dbReference type="Proteomes" id="UP000199251"/>
    </source>
</evidence>
<dbReference type="InterPro" id="IPR029045">
    <property type="entry name" value="ClpP/crotonase-like_dom_sf"/>
</dbReference>
<dbReference type="GO" id="GO:0008935">
    <property type="term" value="F:1,4-dihydroxy-2-naphthoyl-CoA synthase activity"/>
    <property type="evidence" value="ECO:0007669"/>
    <property type="project" value="TreeGrafter"/>
</dbReference>
<dbReference type="GO" id="GO:0009234">
    <property type="term" value="P:menaquinone biosynthetic process"/>
    <property type="evidence" value="ECO:0007669"/>
    <property type="project" value="TreeGrafter"/>
</dbReference>
<dbReference type="Proteomes" id="UP000199251">
    <property type="component" value="Unassembled WGS sequence"/>
</dbReference>
<dbReference type="SUPFAM" id="SSF52096">
    <property type="entry name" value="ClpP/crotonase"/>
    <property type="match status" value="1"/>
</dbReference>
<dbReference type="RefSeq" id="WP_244890253.1">
    <property type="nucleotide sequence ID" value="NZ_CTEE01000002.1"/>
</dbReference>
<dbReference type="Pfam" id="PF00378">
    <property type="entry name" value="ECH_1"/>
    <property type="match status" value="1"/>
</dbReference>
<accession>A0A0E4CR34</accession>
<evidence type="ECO:0000313" key="1">
    <source>
        <dbReference type="EMBL" id="CQD23874.1"/>
    </source>
</evidence>
<dbReference type="GO" id="GO:0005829">
    <property type="term" value="C:cytosol"/>
    <property type="evidence" value="ECO:0007669"/>
    <property type="project" value="TreeGrafter"/>
</dbReference>
<dbReference type="CDD" id="cd06558">
    <property type="entry name" value="crotonase-like"/>
    <property type="match status" value="1"/>
</dbReference>
<reference evidence="1 2" key="1">
    <citation type="submission" date="2015-03" db="EMBL/GenBank/DDBJ databases">
        <authorList>
            <person name="Urmite Genomes"/>
        </authorList>
    </citation>
    <scope>NUCLEOTIDE SEQUENCE [LARGE SCALE GENOMIC DNA]</scope>
    <source>
        <strain evidence="1 2">CSUR P1491</strain>
    </source>
</reference>
<dbReference type="PANTHER" id="PTHR43113:SF1">
    <property type="entry name" value="1,4-DIHYDROXY-2-NAPHTHOYL-COA SYNTHASE, PEROXISOMAL"/>
    <property type="match status" value="1"/>
</dbReference>